<dbReference type="AlphaFoldDB" id="A0AA88WSU8"/>
<feature type="transmembrane region" description="Helical" evidence="1">
    <location>
        <begin position="584"/>
        <end position="603"/>
    </location>
</feature>
<organism evidence="2 3">
    <name type="scientific">Escallonia herrerae</name>
    <dbReference type="NCBI Taxonomy" id="1293975"/>
    <lineage>
        <taxon>Eukaryota</taxon>
        <taxon>Viridiplantae</taxon>
        <taxon>Streptophyta</taxon>
        <taxon>Embryophyta</taxon>
        <taxon>Tracheophyta</taxon>
        <taxon>Spermatophyta</taxon>
        <taxon>Magnoliopsida</taxon>
        <taxon>eudicotyledons</taxon>
        <taxon>Gunneridae</taxon>
        <taxon>Pentapetalae</taxon>
        <taxon>asterids</taxon>
        <taxon>campanulids</taxon>
        <taxon>Escalloniales</taxon>
        <taxon>Escalloniaceae</taxon>
        <taxon>Escallonia</taxon>
    </lineage>
</organism>
<dbReference type="GO" id="GO:0051377">
    <property type="term" value="F:mannose-ethanolamine phosphotransferase activity"/>
    <property type="evidence" value="ECO:0007669"/>
    <property type="project" value="TreeGrafter"/>
</dbReference>
<keyword evidence="3" id="KW-1185">Reference proteome</keyword>
<feature type="transmembrane region" description="Helical" evidence="1">
    <location>
        <begin position="504"/>
        <end position="522"/>
    </location>
</feature>
<comment type="caution">
    <text evidence="2">The sequence shown here is derived from an EMBL/GenBank/DDBJ whole genome shotgun (WGS) entry which is preliminary data.</text>
</comment>
<evidence type="ECO:0000313" key="3">
    <source>
        <dbReference type="Proteomes" id="UP001188597"/>
    </source>
</evidence>
<keyword evidence="1" id="KW-0812">Transmembrane</keyword>
<feature type="transmembrane region" description="Helical" evidence="1">
    <location>
        <begin position="454"/>
        <end position="476"/>
    </location>
</feature>
<dbReference type="GO" id="GO:0005789">
    <property type="term" value="C:endoplasmic reticulum membrane"/>
    <property type="evidence" value="ECO:0007669"/>
    <property type="project" value="TreeGrafter"/>
</dbReference>
<evidence type="ECO:0000256" key="1">
    <source>
        <dbReference type="SAM" id="Phobius"/>
    </source>
</evidence>
<keyword evidence="1" id="KW-1133">Transmembrane helix</keyword>
<dbReference type="SUPFAM" id="SSF53649">
    <property type="entry name" value="Alkaline phosphatase-like"/>
    <property type="match status" value="1"/>
</dbReference>
<reference evidence="2" key="1">
    <citation type="submission" date="2022-12" db="EMBL/GenBank/DDBJ databases">
        <title>Draft genome assemblies for two species of Escallonia (Escalloniales).</title>
        <authorList>
            <person name="Chanderbali A."/>
            <person name="Dervinis C."/>
            <person name="Anghel I."/>
            <person name="Soltis D."/>
            <person name="Soltis P."/>
            <person name="Zapata F."/>
        </authorList>
    </citation>
    <scope>NUCLEOTIDE SEQUENCE</scope>
    <source>
        <strain evidence="2">UCBG64.0493</strain>
        <tissue evidence="2">Leaf</tissue>
    </source>
</reference>
<dbReference type="GO" id="GO:0006506">
    <property type="term" value="P:GPI anchor biosynthetic process"/>
    <property type="evidence" value="ECO:0007669"/>
    <property type="project" value="InterPro"/>
</dbReference>
<dbReference type="Gene3D" id="3.40.720.10">
    <property type="entry name" value="Alkaline Phosphatase, subunit A"/>
    <property type="match status" value="1"/>
</dbReference>
<feature type="transmembrane region" description="Helical" evidence="1">
    <location>
        <begin position="831"/>
        <end position="853"/>
    </location>
</feature>
<feature type="transmembrane region" description="Helical" evidence="1">
    <location>
        <begin position="711"/>
        <end position="728"/>
    </location>
</feature>
<feature type="transmembrane region" description="Helical" evidence="1">
    <location>
        <begin position="623"/>
        <end position="645"/>
    </location>
</feature>
<dbReference type="InterPro" id="IPR017850">
    <property type="entry name" value="Alkaline_phosphatase_core_sf"/>
</dbReference>
<feature type="transmembrane region" description="Helical" evidence="1">
    <location>
        <begin position="415"/>
        <end position="434"/>
    </location>
</feature>
<proteinExistence type="predicted"/>
<gene>
    <name evidence="2" type="ORF">RJ639_041099</name>
</gene>
<dbReference type="PANTHER" id="PTHR23071">
    <property type="entry name" value="PHOSPHATIDYLINOSITOL GLYCAN"/>
    <property type="match status" value="1"/>
</dbReference>
<feature type="transmembrane region" description="Helical" evidence="1">
    <location>
        <begin position="749"/>
        <end position="776"/>
    </location>
</feature>
<dbReference type="InterPro" id="IPR039524">
    <property type="entry name" value="PIGO/GPI13"/>
</dbReference>
<feature type="transmembrane region" description="Helical" evidence="1">
    <location>
        <begin position="552"/>
        <end position="572"/>
    </location>
</feature>
<dbReference type="PANTHER" id="PTHR23071:SF1">
    <property type="entry name" value="GPI ETHANOLAMINE PHOSPHATE TRANSFERASE 3"/>
    <property type="match status" value="1"/>
</dbReference>
<feature type="transmembrane region" description="Helical" evidence="1">
    <location>
        <begin position="796"/>
        <end position="816"/>
    </location>
</feature>
<feature type="transmembrane region" description="Helical" evidence="1">
    <location>
        <begin position="482"/>
        <end position="497"/>
    </location>
</feature>
<accession>A0AA88WSU8</accession>
<protein>
    <recommendedName>
        <fullName evidence="4">GPI ethanolamine phosphate transferase 3</fullName>
    </recommendedName>
</protein>
<dbReference type="EMBL" id="JAVXUP010000480">
    <property type="protein sequence ID" value="KAK3026915.1"/>
    <property type="molecule type" value="Genomic_DNA"/>
</dbReference>
<keyword evidence="1" id="KW-0472">Membrane</keyword>
<sequence>MPSAKREPSRSNKITTHSKDHAGHIFGVDSLPMIEKLQQYNGMLEKVVDVLESQSLPGGLHENTLLLVMGDHGQTINGDHGGGSAEEVETSIFAMSMKKPAPSFLWELDNSSCRLDLVMSRSFACGCNSAGLFSALSGLLDGWCCWSVPSREPVFRPLQCPVVFGSEIRGLGYFLHIEVARSASAISGHQRKYVLGLLAETAMLGGRPSYSSGDASHQLCGGVEVKVEKESKLSRSDSVKAKWFSLQLKRKDKAELDFAVTVSALLGLPFPFGSLFCFSIGRVNPVLYALATGIWKQTSYNVGDPQSPSNLEAWMQNYVDVLCINSWQVKKYIDVYSASSVIGFSNEDLLHVAKLYAQAEENWLHTLNNLALCKSGSCYASLGSLKRQIVLYSDFLASVAELARTKWTEFNLKRMGIGFGIMLASMFFHLLVILRVDKLCMVSFTSRSSSRISFGLIFSCIIVAIRAVSFLSNSFILEEGKVANFLLATTGMLYLRHSILRNKMVLEALAFLLLISILKLVIELGVSKQGVDSAFLKMSLSWMPCIDKDSPFWMYVADSIPMLALFALNYMLYQSIARSLCQGISKYIVSGTILSHMLITVHWALESNLLTLPLVLKGIRGDYIPRIIYAIGVAQLLSLALVRLFEEDVASDWEEKIVNKTVGMLSAWSPTVVILSGKQGWFIMRFKSLKQDSGIGTAGILTLNTSSVTQWSLFATCLFFCTGHWCAFDGLRYGAAFIGFDEFNLIRQAILLTIDTFGFSHILPVFGLPFLVVYRYTFGQAEKKKKFFFLQLCQVYLIYGLVMATTVTFTIICVALQRRHLMVWGLFAPKFVFDVVGLTLTDFMICVASLFYFGPL</sequence>
<evidence type="ECO:0000313" key="2">
    <source>
        <dbReference type="EMBL" id="KAK3026915.1"/>
    </source>
</evidence>
<name>A0AA88WSU8_9ASTE</name>
<dbReference type="Proteomes" id="UP001188597">
    <property type="component" value="Unassembled WGS sequence"/>
</dbReference>
<evidence type="ECO:0008006" key="4">
    <source>
        <dbReference type="Google" id="ProtNLM"/>
    </source>
</evidence>